<name>A0A0E9SA26_ANGAN</name>
<evidence type="ECO:0000313" key="1">
    <source>
        <dbReference type="EMBL" id="JAH37358.1"/>
    </source>
</evidence>
<reference evidence="1" key="2">
    <citation type="journal article" date="2015" name="Fish Shellfish Immunol.">
        <title>Early steps in the European eel (Anguilla anguilla)-Vibrio vulnificus interaction in the gills: Role of the RtxA13 toxin.</title>
        <authorList>
            <person name="Callol A."/>
            <person name="Pajuelo D."/>
            <person name="Ebbesson L."/>
            <person name="Teles M."/>
            <person name="MacKenzie S."/>
            <person name="Amaro C."/>
        </authorList>
    </citation>
    <scope>NUCLEOTIDE SEQUENCE</scope>
</reference>
<accession>A0A0E9SA26</accession>
<sequence>MVSFCQDTTIYLSTTSSSSSSSLVNITAHQLDPPECVLNTAPGNLKLLYYFSWGITMPQYVYLASHIYA</sequence>
<proteinExistence type="predicted"/>
<protein>
    <submittedName>
        <fullName evidence="1">Uncharacterized protein</fullName>
    </submittedName>
</protein>
<dbReference type="AlphaFoldDB" id="A0A0E9SA26"/>
<organism evidence="1">
    <name type="scientific">Anguilla anguilla</name>
    <name type="common">European freshwater eel</name>
    <name type="synonym">Muraena anguilla</name>
    <dbReference type="NCBI Taxonomy" id="7936"/>
    <lineage>
        <taxon>Eukaryota</taxon>
        <taxon>Metazoa</taxon>
        <taxon>Chordata</taxon>
        <taxon>Craniata</taxon>
        <taxon>Vertebrata</taxon>
        <taxon>Euteleostomi</taxon>
        <taxon>Actinopterygii</taxon>
        <taxon>Neopterygii</taxon>
        <taxon>Teleostei</taxon>
        <taxon>Anguilliformes</taxon>
        <taxon>Anguillidae</taxon>
        <taxon>Anguilla</taxon>
    </lineage>
</organism>
<reference evidence="1" key="1">
    <citation type="submission" date="2014-11" db="EMBL/GenBank/DDBJ databases">
        <authorList>
            <person name="Amaro Gonzalez C."/>
        </authorList>
    </citation>
    <scope>NUCLEOTIDE SEQUENCE</scope>
</reference>
<dbReference type="EMBL" id="GBXM01071219">
    <property type="protein sequence ID" value="JAH37358.1"/>
    <property type="molecule type" value="Transcribed_RNA"/>
</dbReference>